<keyword evidence="2" id="KW-0436">Ligase</keyword>
<evidence type="ECO:0000256" key="9">
    <source>
        <dbReference type="ARBA" id="ARBA00047890"/>
    </source>
</evidence>
<keyword evidence="6" id="KW-0067">ATP-binding</keyword>
<keyword evidence="4" id="KW-0547">Nucleotide-binding</keyword>
<reference evidence="10 11" key="1">
    <citation type="journal article" date="2016" name="Environ. Microbiol.">
        <title>Genomic resolution of a cold subsurface aquifer community provides metabolic insights for novel microbes adapted to high CO concentrations.</title>
        <authorList>
            <person name="Probst A.J."/>
            <person name="Castelle C.J."/>
            <person name="Singh A."/>
            <person name="Brown C.T."/>
            <person name="Anantharaman K."/>
            <person name="Sharon I."/>
            <person name="Hug L.A."/>
            <person name="Burstein D."/>
            <person name="Emerson J.B."/>
            <person name="Thomas B.C."/>
            <person name="Banfield J.F."/>
        </authorList>
    </citation>
    <scope>NUCLEOTIDE SEQUENCE [LARGE SCALE GENOMIC DNA]</scope>
    <source>
        <strain evidence="10">CG2_30_44_31</strain>
    </source>
</reference>
<evidence type="ECO:0000256" key="2">
    <source>
        <dbReference type="ARBA" id="ARBA00022598"/>
    </source>
</evidence>
<evidence type="ECO:0000256" key="7">
    <source>
        <dbReference type="ARBA" id="ARBA00037993"/>
    </source>
</evidence>
<dbReference type="CDD" id="cd01995">
    <property type="entry name" value="QueC-like"/>
    <property type="match status" value="1"/>
</dbReference>
<dbReference type="SUPFAM" id="SSF52402">
    <property type="entry name" value="Adenine nucleotide alpha hydrolases-like"/>
    <property type="match status" value="1"/>
</dbReference>
<comment type="pathway">
    <text evidence="1">Purine metabolism; 7-cyano-7-deazaguanine biosynthesis.</text>
</comment>
<keyword evidence="5" id="KW-0862">Zinc</keyword>
<protein>
    <recommendedName>
        <fullName evidence="8">7-cyano-7-deazaguanine synthase</fullName>
        <ecNumber evidence="8">6.3.4.20</ecNumber>
    </recommendedName>
</protein>
<dbReference type="Gene3D" id="3.40.50.620">
    <property type="entry name" value="HUPs"/>
    <property type="match status" value="1"/>
</dbReference>
<dbReference type="EC" id="6.3.4.20" evidence="8"/>
<dbReference type="GO" id="GO:0046872">
    <property type="term" value="F:metal ion binding"/>
    <property type="evidence" value="ECO:0007669"/>
    <property type="project" value="UniProtKB-KW"/>
</dbReference>
<keyword evidence="3" id="KW-0479">Metal-binding</keyword>
<evidence type="ECO:0000256" key="8">
    <source>
        <dbReference type="ARBA" id="ARBA00039149"/>
    </source>
</evidence>
<evidence type="ECO:0000256" key="5">
    <source>
        <dbReference type="ARBA" id="ARBA00022833"/>
    </source>
</evidence>
<proteinExistence type="inferred from homology"/>
<dbReference type="GO" id="GO:0005524">
    <property type="term" value="F:ATP binding"/>
    <property type="evidence" value="ECO:0007669"/>
    <property type="project" value="UniProtKB-KW"/>
</dbReference>
<evidence type="ECO:0000256" key="3">
    <source>
        <dbReference type="ARBA" id="ARBA00022723"/>
    </source>
</evidence>
<sequence length="217" mass="23858">MKAINRKIAVCTVSGGLDSAVAFAILADKDYKLHFIFFDWGQKTLEKERKCAKALAKHYNVDLKIVEIPFLKSLPDVSLTAKETLTTEINEYVPNRNAILESQAVAYAESLKAGIICVGSTGGDHICPDNSPKFIKAMQALINQGTMLKPPIQIIAPLMDTDKIGAVKLGIKLKVPFELTWSCHNNTDKACGKCSNCLARLEAFKVNNISDPTKYQK</sequence>
<dbReference type="Proteomes" id="UP000183605">
    <property type="component" value="Unassembled WGS sequence"/>
</dbReference>
<dbReference type="EMBL" id="MNXQ01000019">
    <property type="protein sequence ID" value="OIP03952.1"/>
    <property type="molecule type" value="Genomic_DNA"/>
</dbReference>
<name>A0A1J5BAH6_9BACT</name>
<organism evidence="10 11">
    <name type="scientific">Candidatus Beckwithbacteria bacterium CG2_30_44_31</name>
    <dbReference type="NCBI Taxonomy" id="1805035"/>
    <lineage>
        <taxon>Bacteria</taxon>
        <taxon>Candidatus Beckwithiibacteriota</taxon>
    </lineage>
</organism>
<dbReference type="InterPro" id="IPR018317">
    <property type="entry name" value="QueC"/>
</dbReference>
<dbReference type="PANTHER" id="PTHR42914:SF1">
    <property type="entry name" value="7-CYANO-7-DEAZAGUANINE SYNTHASE"/>
    <property type="match status" value="1"/>
</dbReference>
<accession>A0A1J5BAH6</accession>
<evidence type="ECO:0000313" key="10">
    <source>
        <dbReference type="EMBL" id="OIP03952.1"/>
    </source>
</evidence>
<comment type="similarity">
    <text evidence="7">Belongs to the QueC family.</text>
</comment>
<dbReference type="PANTHER" id="PTHR42914">
    <property type="entry name" value="7-CYANO-7-DEAZAGUANINE SYNTHASE"/>
    <property type="match status" value="1"/>
</dbReference>
<comment type="caution">
    <text evidence="10">The sequence shown here is derived from an EMBL/GenBank/DDBJ whole genome shotgun (WGS) entry which is preliminary data.</text>
</comment>
<gene>
    <name evidence="10" type="ORF">AUK18_01000</name>
</gene>
<dbReference type="GO" id="GO:0016874">
    <property type="term" value="F:ligase activity"/>
    <property type="evidence" value="ECO:0007669"/>
    <property type="project" value="UniProtKB-KW"/>
</dbReference>
<dbReference type="PIRSF" id="PIRSF006293">
    <property type="entry name" value="ExsB"/>
    <property type="match status" value="1"/>
</dbReference>
<dbReference type="Pfam" id="PF06508">
    <property type="entry name" value="QueC"/>
    <property type="match status" value="1"/>
</dbReference>
<evidence type="ECO:0000313" key="11">
    <source>
        <dbReference type="Proteomes" id="UP000183605"/>
    </source>
</evidence>
<dbReference type="AlphaFoldDB" id="A0A1J5BAH6"/>
<comment type="catalytic activity">
    <reaction evidence="9">
        <text>7-carboxy-7-carbaguanine + NH4(+) + 2 ATP = 7-cyano-7-carbaguanine + 2 AMP + 2 diphosphate + 2 H(+)</text>
        <dbReference type="Rhea" id="RHEA:27982"/>
        <dbReference type="ChEBI" id="CHEBI:15378"/>
        <dbReference type="ChEBI" id="CHEBI:28938"/>
        <dbReference type="ChEBI" id="CHEBI:30616"/>
        <dbReference type="ChEBI" id="CHEBI:33019"/>
        <dbReference type="ChEBI" id="CHEBI:45075"/>
        <dbReference type="ChEBI" id="CHEBI:61036"/>
        <dbReference type="ChEBI" id="CHEBI:456215"/>
        <dbReference type="EC" id="6.3.4.20"/>
    </reaction>
</comment>
<evidence type="ECO:0000256" key="1">
    <source>
        <dbReference type="ARBA" id="ARBA00005061"/>
    </source>
</evidence>
<dbReference type="InterPro" id="IPR014729">
    <property type="entry name" value="Rossmann-like_a/b/a_fold"/>
</dbReference>
<evidence type="ECO:0000256" key="6">
    <source>
        <dbReference type="ARBA" id="ARBA00022840"/>
    </source>
</evidence>
<evidence type="ECO:0000256" key="4">
    <source>
        <dbReference type="ARBA" id="ARBA00022741"/>
    </source>
</evidence>